<comment type="caution">
    <text evidence="3">The sequence shown here is derived from an EMBL/GenBank/DDBJ whole genome shotgun (WGS) entry which is preliminary data.</text>
</comment>
<sequence>MSEIAGISARADSQRQRGWRIVRAAAACLAACGFAFLLGFVAFVDHVAHLEVPKELRPADGIVVLTGGQSRIGTGLDLLKAGKAKRLLISGVHPAARRDDLRLAIGGDRQLFNCCVDIDRAALNTVGNAEESAKWVGANTYASLIVVTNNYHMPRSLLEMRRLLPAADLQPYPVVNTPLRDASWLAKPNALRVLFTEYVKYTAALARGLLPAAQPQPQPVEVRARPVRATASAQ</sequence>
<keyword evidence="1" id="KW-0472">Membrane</keyword>
<dbReference type="EMBL" id="JBHLXD010000028">
    <property type="protein sequence ID" value="MFC0209730.1"/>
    <property type="molecule type" value="Genomic_DNA"/>
</dbReference>
<dbReference type="RefSeq" id="WP_261519616.1">
    <property type="nucleotide sequence ID" value="NZ_JAODNW010000005.1"/>
</dbReference>
<dbReference type="Pfam" id="PF02698">
    <property type="entry name" value="DUF218"/>
    <property type="match status" value="1"/>
</dbReference>
<gene>
    <name evidence="3" type="ORF">ACFFJ2_15095</name>
</gene>
<dbReference type="Proteomes" id="UP001589755">
    <property type="component" value="Unassembled WGS sequence"/>
</dbReference>
<dbReference type="PANTHER" id="PTHR30336">
    <property type="entry name" value="INNER MEMBRANE PROTEIN, PROBABLE PERMEASE"/>
    <property type="match status" value="1"/>
</dbReference>
<keyword evidence="4" id="KW-1185">Reference proteome</keyword>
<proteinExistence type="predicted"/>
<evidence type="ECO:0000313" key="4">
    <source>
        <dbReference type="Proteomes" id="UP001589755"/>
    </source>
</evidence>
<dbReference type="InterPro" id="IPR003848">
    <property type="entry name" value="DUF218"/>
</dbReference>
<evidence type="ECO:0000259" key="2">
    <source>
        <dbReference type="Pfam" id="PF02698"/>
    </source>
</evidence>
<keyword evidence="1" id="KW-1133">Transmembrane helix</keyword>
<feature type="transmembrane region" description="Helical" evidence="1">
    <location>
        <begin position="21"/>
        <end position="44"/>
    </location>
</feature>
<accession>A0ABV6DAW5</accession>
<evidence type="ECO:0000256" key="1">
    <source>
        <dbReference type="SAM" id="Phobius"/>
    </source>
</evidence>
<feature type="domain" description="DUF218" evidence="2">
    <location>
        <begin position="60"/>
        <end position="199"/>
    </location>
</feature>
<keyword evidence="1" id="KW-0812">Transmembrane</keyword>
<organism evidence="3 4">
    <name type="scientific">Chelativorans intermedius</name>
    <dbReference type="NCBI Taxonomy" id="515947"/>
    <lineage>
        <taxon>Bacteria</taxon>
        <taxon>Pseudomonadati</taxon>
        <taxon>Pseudomonadota</taxon>
        <taxon>Alphaproteobacteria</taxon>
        <taxon>Hyphomicrobiales</taxon>
        <taxon>Phyllobacteriaceae</taxon>
        <taxon>Chelativorans</taxon>
    </lineage>
</organism>
<reference evidence="3 4" key="1">
    <citation type="submission" date="2024-09" db="EMBL/GenBank/DDBJ databases">
        <authorList>
            <person name="Sun Q."/>
            <person name="Mori K."/>
        </authorList>
    </citation>
    <scope>NUCLEOTIDE SEQUENCE [LARGE SCALE GENOMIC DNA]</scope>
    <source>
        <strain evidence="3 4">CCM 8543</strain>
    </source>
</reference>
<protein>
    <submittedName>
        <fullName evidence="3">YdcF family protein</fullName>
    </submittedName>
</protein>
<dbReference type="InterPro" id="IPR051599">
    <property type="entry name" value="Cell_Envelope_Assoc"/>
</dbReference>
<dbReference type="CDD" id="cd06259">
    <property type="entry name" value="YdcF-like"/>
    <property type="match status" value="1"/>
</dbReference>
<evidence type="ECO:0000313" key="3">
    <source>
        <dbReference type="EMBL" id="MFC0209730.1"/>
    </source>
</evidence>
<name>A0ABV6DAW5_9HYPH</name>
<dbReference type="PANTHER" id="PTHR30336:SF4">
    <property type="entry name" value="ENVELOPE BIOGENESIS FACTOR ELYC"/>
    <property type="match status" value="1"/>
</dbReference>